<comment type="similarity">
    <text evidence="5">Belongs to the BI1 family.</text>
</comment>
<reference evidence="7 8" key="1">
    <citation type="journal article" date="2014" name="Curr. Biol.">
        <title>The genome of the clonal raider ant Cerapachys biroi.</title>
        <authorList>
            <person name="Oxley P.R."/>
            <person name="Ji L."/>
            <person name="Fetter-Pruneda I."/>
            <person name="McKenzie S.K."/>
            <person name="Li C."/>
            <person name="Hu H."/>
            <person name="Zhang G."/>
            <person name="Kronauer D.J."/>
        </authorList>
    </citation>
    <scope>NUCLEOTIDE SEQUENCE [LARGE SCALE GENOMIC DNA]</scope>
</reference>
<feature type="compositionally biased region" description="Pro residues" evidence="6">
    <location>
        <begin position="41"/>
        <end position="77"/>
    </location>
</feature>
<evidence type="ECO:0000256" key="6">
    <source>
        <dbReference type="SAM" id="MobiDB-lite"/>
    </source>
</evidence>
<comment type="subcellular location">
    <subcellularLocation>
        <location evidence="1">Membrane</location>
        <topology evidence="1">Multi-pass membrane protein</topology>
    </subcellularLocation>
</comment>
<dbReference type="CDD" id="cd10428">
    <property type="entry name" value="LFG_like"/>
    <property type="match status" value="1"/>
</dbReference>
<keyword evidence="8" id="KW-1185">Reference proteome</keyword>
<protein>
    <submittedName>
        <fullName evidence="7">Glutamate [NMDA] receptor-associated protein</fullName>
    </submittedName>
</protein>
<accession>A0A026WSY5</accession>
<evidence type="ECO:0000256" key="1">
    <source>
        <dbReference type="ARBA" id="ARBA00004141"/>
    </source>
</evidence>
<dbReference type="AlphaFoldDB" id="A0A026WSY5"/>
<feature type="transmembrane region" description="Helical" evidence="5">
    <location>
        <begin position="154"/>
        <end position="172"/>
    </location>
</feature>
<dbReference type="EMBL" id="KK107131">
    <property type="protein sequence ID" value="EZA58209.1"/>
    <property type="molecule type" value="Genomic_DNA"/>
</dbReference>
<gene>
    <name evidence="7" type="ORF">X777_01573</name>
</gene>
<evidence type="ECO:0000256" key="2">
    <source>
        <dbReference type="ARBA" id="ARBA00022692"/>
    </source>
</evidence>
<evidence type="ECO:0000313" key="7">
    <source>
        <dbReference type="EMBL" id="EZA58209.1"/>
    </source>
</evidence>
<dbReference type="OMA" id="YYVSYAF"/>
<feature type="transmembrane region" description="Helical" evidence="5">
    <location>
        <begin position="302"/>
        <end position="325"/>
    </location>
</feature>
<dbReference type="GO" id="GO:0016020">
    <property type="term" value="C:membrane"/>
    <property type="evidence" value="ECO:0007669"/>
    <property type="project" value="UniProtKB-SubCell"/>
</dbReference>
<dbReference type="OrthoDB" id="7933078at2759"/>
<dbReference type="InterPro" id="IPR006214">
    <property type="entry name" value="Bax_inhibitor_1-related"/>
</dbReference>
<feature type="transmembrane region" description="Helical" evidence="5">
    <location>
        <begin position="184"/>
        <end position="204"/>
    </location>
</feature>
<feature type="region of interest" description="Disordered" evidence="6">
    <location>
        <begin position="15"/>
        <end position="82"/>
    </location>
</feature>
<dbReference type="Proteomes" id="UP000053097">
    <property type="component" value="Unassembled WGS sequence"/>
</dbReference>
<evidence type="ECO:0000256" key="3">
    <source>
        <dbReference type="ARBA" id="ARBA00022989"/>
    </source>
</evidence>
<dbReference type="Pfam" id="PF01027">
    <property type="entry name" value="Bax1-I"/>
    <property type="match status" value="1"/>
</dbReference>
<sequence length="328" mass="36598">MHRIMETQFYEIMKHAPDKSSPYPQQNPGYPPVQEGYPYPQQNPYPPPYSTDPPGPGFIHPPPGVPPYGQPPPPPVGPEFGGAPPSAGMYGSGYAEDPLQDEVKGFEFNDKTIRNGFIRKVYSILMCQLLITLGMITLFLYHKPTQQWVRQHTELFWIAFAVTIVLIICMACCTNVRRKAPMNFIFLFLFTVAEAFLLATAASTYKSEEVMLAVGITAAVCLGLTIFAFQTKIDFTGLSSVLFVAILILLIFGIIAMIWPGRTMTLVYASLGALIFSLYLIYDTQMMIGGKHKYSISPEEYIFAALSLYLDVINIFIYILTIIGASRD</sequence>
<feature type="transmembrane region" description="Helical" evidence="5">
    <location>
        <begin position="210"/>
        <end position="229"/>
    </location>
</feature>
<keyword evidence="2 5" id="KW-0812">Transmembrane</keyword>
<name>A0A026WSY5_OOCBI</name>
<dbReference type="PANTHER" id="PTHR23291">
    <property type="entry name" value="BAX INHIBITOR-RELATED"/>
    <property type="match status" value="1"/>
</dbReference>
<dbReference type="PANTHER" id="PTHR23291:SF47">
    <property type="entry name" value="TRANSMEMBRANE BAX INHIBITOR MOTIF CONTAINING 7"/>
    <property type="match status" value="1"/>
</dbReference>
<feature type="transmembrane region" description="Helical" evidence="5">
    <location>
        <begin position="265"/>
        <end position="282"/>
    </location>
</feature>
<keyword evidence="7" id="KW-0675">Receptor</keyword>
<keyword evidence="4 5" id="KW-0472">Membrane</keyword>
<feature type="transmembrane region" description="Helical" evidence="5">
    <location>
        <begin position="241"/>
        <end position="259"/>
    </location>
</feature>
<feature type="transmembrane region" description="Helical" evidence="5">
    <location>
        <begin position="121"/>
        <end position="142"/>
    </location>
</feature>
<evidence type="ECO:0000256" key="5">
    <source>
        <dbReference type="RuleBase" id="RU004379"/>
    </source>
</evidence>
<proteinExistence type="inferred from homology"/>
<keyword evidence="3 5" id="KW-1133">Transmembrane helix</keyword>
<evidence type="ECO:0000313" key="8">
    <source>
        <dbReference type="Proteomes" id="UP000053097"/>
    </source>
</evidence>
<evidence type="ECO:0000256" key="4">
    <source>
        <dbReference type="ARBA" id="ARBA00023136"/>
    </source>
</evidence>
<organism evidence="7 8">
    <name type="scientific">Ooceraea biroi</name>
    <name type="common">Clonal raider ant</name>
    <name type="synonym">Cerapachys biroi</name>
    <dbReference type="NCBI Taxonomy" id="2015173"/>
    <lineage>
        <taxon>Eukaryota</taxon>
        <taxon>Metazoa</taxon>
        <taxon>Ecdysozoa</taxon>
        <taxon>Arthropoda</taxon>
        <taxon>Hexapoda</taxon>
        <taxon>Insecta</taxon>
        <taxon>Pterygota</taxon>
        <taxon>Neoptera</taxon>
        <taxon>Endopterygota</taxon>
        <taxon>Hymenoptera</taxon>
        <taxon>Apocrita</taxon>
        <taxon>Aculeata</taxon>
        <taxon>Formicoidea</taxon>
        <taxon>Formicidae</taxon>
        <taxon>Dorylinae</taxon>
        <taxon>Ooceraea</taxon>
    </lineage>
</organism>